<protein>
    <recommendedName>
        <fullName evidence="3">DUF551 domain-containing protein</fullName>
    </recommendedName>
</protein>
<comment type="caution">
    <text evidence="1">The sequence shown here is derived from an EMBL/GenBank/DDBJ whole genome shotgun (WGS) entry which is preliminary data.</text>
</comment>
<evidence type="ECO:0008006" key="3">
    <source>
        <dbReference type="Google" id="ProtNLM"/>
    </source>
</evidence>
<accession>A0A3R6G8K1</accession>
<reference evidence="1 2" key="1">
    <citation type="submission" date="2018-08" db="EMBL/GenBank/DDBJ databases">
        <title>A genome reference for cultivated species of the human gut microbiota.</title>
        <authorList>
            <person name="Zou Y."/>
            <person name="Xue W."/>
            <person name="Luo G."/>
        </authorList>
    </citation>
    <scope>NUCLEOTIDE SEQUENCE [LARGE SCALE GENOMIC DNA]</scope>
    <source>
        <strain evidence="1 2">AM50-15</strain>
    </source>
</reference>
<dbReference type="Proteomes" id="UP000285173">
    <property type="component" value="Unassembled WGS sequence"/>
</dbReference>
<dbReference type="EMBL" id="QSEF01000008">
    <property type="protein sequence ID" value="RGZ49113.1"/>
    <property type="molecule type" value="Genomic_DNA"/>
</dbReference>
<dbReference type="AlphaFoldDB" id="A0A3R6G8K1"/>
<gene>
    <name evidence="1" type="ORF">DW986_07110</name>
</gene>
<evidence type="ECO:0000313" key="2">
    <source>
        <dbReference type="Proteomes" id="UP000285173"/>
    </source>
</evidence>
<evidence type="ECO:0000313" key="1">
    <source>
        <dbReference type="EMBL" id="RGZ49113.1"/>
    </source>
</evidence>
<organism evidence="1 2">
    <name type="scientific">Parabacteroides merdae</name>
    <dbReference type="NCBI Taxonomy" id="46503"/>
    <lineage>
        <taxon>Bacteria</taxon>
        <taxon>Pseudomonadati</taxon>
        <taxon>Bacteroidota</taxon>
        <taxon>Bacteroidia</taxon>
        <taxon>Bacteroidales</taxon>
        <taxon>Tannerellaceae</taxon>
        <taxon>Parabacteroides</taxon>
    </lineage>
</organism>
<sequence length="156" mass="18271">MTKIKLNWAYAKGELDTDTLELVCIPARGRRVFGPDELDAELCIKDGMNYQIAEIHLGDVESSNILCKEIARRWNEFEEWHECKENTEDVPERNTPCLLRIEYKEISTGIIEVGYLTSVWGEYGWTEDYLDNFNESEFEVTITHWKYINKPKGVEE</sequence>
<name>A0A3R6G8K1_9BACT</name>
<proteinExistence type="predicted"/>